<organism evidence="2 3">
    <name type="scientific">Luteimonas salinilitoris</name>
    <dbReference type="NCBI Taxonomy" id="3237697"/>
    <lineage>
        <taxon>Bacteria</taxon>
        <taxon>Pseudomonadati</taxon>
        <taxon>Pseudomonadota</taxon>
        <taxon>Gammaproteobacteria</taxon>
        <taxon>Lysobacterales</taxon>
        <taxon>Lysobacteraceae</taxon>
        <taxon>Luteimonas</taxon>
    </lineage>
</organism>
<dbReference type="PIRSF" id="PIRSF036389">
    <property type="entry name" value="IOR_B"/>
    <property type="match status" value="1"/>
</dbReference>
<dbReference type="Pfam" id="PF02738">
    <property type="entry name" value="MoCoBD_1"/>
    <property type="match status" value="1"/>
</dbReference>
<dbReference type="InterPro" id="IPR012368">
    <property type="entry name" value="OxRdtase_Mopterin-bd_su_IorB"/>
</dbReference>
<dbReference type="InterPro" id="IPR000674">
    <property type="entry name" value="Ald_Oxase/Xan_DH_a/b"/>
</dbReference>
<evidence type="ECO:0000259" key="1">
    <source>
        <dbReference type="SMART" id="SM01008"/>
    </source>
</evidence>
<feature type="domain" description="Aldehyde oxidase/xanthine dehydrogenase a/b hammerhead" evidence="1">
    <location>
        <begin position="211"/>
        <end position="289"/>
    </location>
</feature>
<keyword evidence="3" id="KW-1185">Reference proteome</keyword>
<name>A0ABV4HSF8_9GAMM</name>
<dbReference type="RefSeq" id="WP_370561765.1">
    <property type="nucleotide sequence ID" value="NZ_JBFWIB010000001.1"/>
</dbReference>
<dbReference type="Gene3D" id="3.90.1170.50">
    <property type="entry name" value="Aldehyde oxidase/xanthine dehydrogenase, a/b hammerhead"/>
    <property type="match status" value="1"/>
</dbReference>
<dbReference type="Pfam" id="PF20256">
    <property type="entry name" value="MoCoBD_2"/>
    <property type="match status" value="2"/>
</dbReference>
<dbReference type="PANTHER" id="PTHR47495:SF2">
    <property type="entry name" value="ALDEHYDE DEHYDROGENASE"/>
    <property type="match status" value="1"/>
</dbReference>
<dbReference type="PANTHER" id="PTHR47495">
    <property type="entry name" value="ALDEHYDE DEHYDROGENASE"/>
    <property type="match status" value="1"/>
</dbReference>
<dbReference type="SUPFAM" id="SSF56003">
    <property type="entry name" value="Molybdenum cofactor-binding domain"/>
    <property type="match status" value="2"/>
</dbReference>
<evidence type="ECO:0000313" key="3">
    <source>
        <dbReference type="Proteomes" id="UP001566331"/>
    </source>
</evidence>
<evidence type="ECO:0000313" key="2">
    <source>
        <dbReference type="EMBL" id="MEZ0475696.1"/>
    </source>
</evidence>
<dbReference type="Proteomes" id="UP001566331">
    <property type="component" value="Unassembled WGS sequence"/>
</dbReference>
<dbReference type="Gene3D" id="3.30.365.10">
    <property type="entry name" value="Aldehyde oxidase/xanthine dehydrogenase, molybdopterin binding domain"/>
    <property type="match status" value="5"/>
</dbReference>
<dbReference type="EMBL" id="JBFWIC010000020">
    <property type="protein sequence ID" value="MEZ0475696.1"/>
    <property type="molecule type" value="Genomic_DNA"/>
</dbReference>
<dbReference type="PROSITE" id="PS51318">
    <property type="entry name" value="TAT"/>
    <property type="match status" value="1"/>
</dbReference>
<dbReference type="InterPro" id="IPR046867">
    <property type="entry name" value="AldOxase/xan_DH_MoCoBD2"/>
</dbReference>
<sequence length="726" mass="77786">MNTATDASRRRFLKTGAVLGGGLVVAIALPGARRLAMAQEAVAGVATFAPNAFLRIGSDDRITVLLAHSEMGQGVWTTLPLLIAEELDADWSTIRVEHAPAAPAYAHTAMGIQMTGGSTSTWSEFDRYRQAGALARALLVQAAAQRFGVPAERVRAENGELIAGDRRLRYGEVAAAAAELPAPASVPLKDPKQWTRIGRPTRRLDTPEKITGRAIFGIDVRFEGLLTAAVARAPVFGARLASFDDSDARAVAGVRDVVQVPSGVAVVADHFWAAKRGRDALRLQWEPGDGAAVDSDALLDDYRRLAETEGAVAASAGNAAAALESAARVVEAEYTVPYLAHAAMEPLNCTVRLDADLCEVWTGTQFQTLDMQVAQEVTGLGPERIRIHTTFLGGAFGRRATPTCDFVREALHVAKATGRPVKTVWTREDDMHGGYYRPAFLHRARVGLDAAGRPMAWRHTIVGQSILGGTPFAAMIENGIDNASVEGASDSPYLRDVPDHRVDLHSPTNPVPVLWWRSVGHTHTGFAMESLVDELAHAAGRDPVDYRRDLLKDHPRHLAALDLAVEHAGWTGALPEGRARGVAVHESFGSYVAQVAEVSMEDGRIRVHRVVCAIDCGVAVNPEGVRAQMESGIVFGLGAALYGTLTLREGRVQESNYHDYRVLRMHEMPKIEVHIVPSTGKMGGAGEPGTPPIAPAVANAVFALTGQRLRDLPLRPAAADTSAPRT</sequence>
<protein>
    <submittedName>
        <fullName evidence="2">Molybdopterin cofactor-binding domain-containing protein</fullName>
    </submittedName>
</protein>
<dbReference type="InterPro" id="IPR008274">
    <property type="entry name" value="AldOxase/xan_DH_MoCoBD1"/>
</dbReference>
<accession>A0ABV4HSF8</accession>
<dbReference type="SMART" id="SM01008">
    <property type="entry name" value="Ald_Xan_dh_C"/>
    <property type="match status" value="1"/>
</dbReference>
<reference evidence="2 3" key="1">
    <citation type="submission" date="2024-07" db="EMBL/GenBank/DDBJ databases">
        <title>Luteimonas salilacus sp. nov., isolated from the shore soil of Salt Lake in Tibet of China.</title>
        <authorList>
            <person name="Zhang X."/>
            <person name="Li A."/>
        </authorList>
    </citation>
    <scope>NUCLEOTIDE SEQUENCE [LARGE SCALE GENOMIC DNA]</scope>
    <source>
        <strain evidence="2 3">B3-2-R+30</strain>
    </source>
</reference>
<gene>
    <name evidence="2" type="ORF">AB6713_13910</name>
</gene>
<dbReference type="InterPro" id="IPR037165">
    <property type="entry name" value="AldOxase/xan_DH_Mopterin-bd_sf"/>
</dbReference>
<comment type="caution">
    <text evidence="2">The sequence shown here is derived from an EMBL/GenBank/DDBJ whole genome shotgun (WGS) entry which is preliminary data.</text>
</comment>
<dbReference type="InterPro" id="IPR052516">
    <property type="entry name" value="N-heterocyclic_Hydroxylase"/>
</dbReference>
<dbReference type="InterPro" id="IPR006311">
    <property type="entry name" value="TAT_signal"/>
</dbReference>
<proteinExistence type="predicted"/>